<dbReference type="CDD" id="cd03260">
    <property type="entry name" value="ABC_PstB_phosphate_transporter"/>
    <property type="match status" value="1"/>
</dbReference>
<dbReference type="SMART" id="SM00382">
    <property type="entry name" value="AAA"/>
    <property type="match status" value="1"/>
</dbReference>
<sequence>MTETDTAIETDDLRVTYTGDQPVEALKGVSVGFAENELTTIIGPSGCGKTTLLKSLNRLHDIEPNAEVSGDVLVEGESLYDTDRPVPEIRRKVGYVPQKPTPLPMSIYDNVAYGAKLHDDYSTAELDDLVEESLRKANLWSEVEDRLDAPGASLSAGQIQRLCLARSLAVDPDVLLCDEVTSALDPVSAKEVEDTLEALKSEYSIVMVTHSMEQSQRIADTVVFLYLGELVEKTDVETFFEDPDSERTERFVAGETIVDTR</sequence>
<dbReference type="GO" id="GO:0005524">
    <property type="term" value="F:ATP binding"/>
    <property type="evidence" value="ECO:0007669"/>
    <property type="project" value="UniProtKB-KW"/>
</dbReference>
<dbReference type="PANTHER" id="PTHR43423">
    <property type="entry name" value="ABC TRANSPORTER I FAMILY MEMBER 17"/>
    <property type="match status" value="1"/>
</dbReference>
<dbReference type="RefSeq" id="WP_353633285.1">
    <property type="nucleotide sequence ID" value="NZ_CP159203.1"/>
</dbReference>
<dbReference type="PANTHER" id="PTHR43423:SF1">
    <property type="entry name" value="ABC TRANSPORTER I FAMILY MEMBER 17"/>
    <property type="match status" value="1"/>
</dbReference>
<dbReference type="InterPro" id="IPR017871">
    <property type="entry name" value="ABC_transporter-like_CS"/>
</dbReference>
<evidence type="ECO:0000313" key="6">
    <source>
        <dbReference type="EMBL" id="XCF15171.1"/>
    </source>
</evidence>
<dbReference type="KEGG" id="hanx:ABSL23_00750"/>
<dbReference type="PROSITE" id="PS50893">
    <property type="entry name" value="ABC_TRANSPORTER_2"/>
    <property type="match status" value="1"/>
</dbReference>
<dbReference type="PROSITE" id="PS00211">
    <property type="entry name" value="ABC_TRANSPORTER_1"/>
    <property type="match status" value="1"/>
</dbReference>
<dbReference type="AlphaFoldDB" id="A0AAU8C8J1"/>
<keyword evidence="1" id="KW-0813">Transport</keyword>
<keyword evidence="2" id="KW-0472">Membrane</keyword>
<dbReference type="Pfam" id="PF00005">
    <property type="entry name" value="ABC_tran"/>
    <property type="match status" value="1"/>
</dbReference>
<dbReference type="InterPro" id="IPR005670">
    <property type="entry name" value="PstB-like"/>
</dbReference>
<evidence type="ECO:0000256" key="3">
    <source>
        <dbReference type="ARBA" id="ARBA00022741"/>
    </source>
</evidence>
<dbReference type="GeneID" id="91107634"/>
<protein>
    <submittedName>
        <fullName evidence="6">Phosphate ABC transporter ATP-binding protein</fullName>
    </submittedName>
</protein>
<dbReference type="GO" id="GO:0035435">
    <property type="term" value="P:phosphate ion transmembrane transport"/>
    <property type="evidence" value="ECO:0007669"/>
    <property type="project" value="InterPro"/>
</dbReference>
<evidence type="ECO:0000256" key="4">
    <source>
        <dbReference type="ARBA" id="ARBA00022840"/>
    </source>
</evidence>
<keyword evidence="4 6" id="KW-0067">ATP-binding</keyword>
<dbReference type="InterPro" id="IPR003439">
    <property type="entry name" value="ABC_transporter-like_ATP-bd"/>
</dbReference>
<feature type="domain" description="ABC transporter" evidence="5">
    <location>
        <begin position="8"/>
        <end position="252"/>
    </location>
</feature>
<organism evidence="6">
    <name type="scientific">Halobacterium sp. NMX12-1</name>
    <dbReference type="NCBI Taxonomy" id="3166650"/>
    <lineage>
        <taxon>Archaea</taxon>
        <taxon>Methanobacteriati</taxon>
        <taxon>Methanobacteriota</taxon>
        <taxon>Stenosarchaea group</taxon>
        <taxon>Halobacteria</taxon>
        <taxon>Halobacteriales</taxon>
        <taxon>Halobacteriaceae</taxon>
        <taxon>Halobacterium</taxon>
    </lineage>
</organism>
<name>A0AAU8C8J1_9EURY</name>
<keyword evidence="2" id="KW-1003">Cell membrane</keyword>
<reference evidence="6" key="1">
    <citation type="submission" date="2024-06" db="EMBL/GenBank/DDBJ databases">
        <title>Genome Sequence of an extremely halophilic archaeon isolated from Permian era halite, Salado Formation, Carlsbad, New Mexico: Halobacterium sp. strain NMX12-1.</title>
        <authorList>
            <person name="Sotoa L."/>
            <person name="DasSarma P."/>
            <person name="Anton B.P."/>
            <person name="Vincze T."/>
            <person name="Verma I."/>
            <person name="Eralp B."/>
            <person name="Powers D.W."/>
            <person name="Dozier B.L."/>
            <person name="Roberts R.J."/>
            <person name="DasSarma S."/>
        </authorList>
    </citation>
    <scope>NUCLEOTIDE SEQUENCE</scope>
    <source>
        <strain evidence="6">NMX12-1</strain>
        <plasmid evidence="6">pNMX12-1_234</plasmid>
    </source>
</reference>
<dbReference type="InterPro" id="IPR003593">
    <property type="entry name" value="AAA+_ATPase"/>
</dbReference>
<dbReference type="GO" id="GO:0005315">
    <property type="term" value="F:phosphate transmembrane transporter activity"/>
    <property type="evidence" value="ECO:0007669"/>
    <property type="project" value="InterPro"/>
</dbReference>
<dbReference type="InterPro" id="IPR027417">
    <property type="entry name" value="P-loop_NTPase"/>
</dbReference>
<keyword evidence="6" id="KW-0614">Plasmid</keyword>
<accession>A0AAU8C8J1</accession>
<gene>
    <name evidence="6" type="ORF">ABSL23_00750</name>
</gene>
<evidence type="ECO:0000256" key="1">
    <source>
        <dbReference type="ARBA" id="ARBA00022448"/>
    </source>
</evidence>
<evidence type="ECO:0000256" key="2">
    <source>
        <dbReference type="ARBA" id="ARBA00022475"/>
    </source>
</evidence>
<geneLocation type="plasmid" evidence="6">
    <name>pNMX12-1_234</name>
</geneLocation>
<dbReference type="Gene3D" id="3.40.50.300">
    <property type="entry name" value="P-loop containing nucleotide triphosphate hydrolases"/>
    <property type="match status" value="1"/>
</dbReference>
<dbReference type="GO" id="GO:0016020">
    <property type="term" value="C:membrane"/>
    <property type="evidence" value="ECO:0007669"/>
    <property type="project" value="InterPro"/>
</dbReference>
<dbReference type="SUPFAM" id="SSF52540">
    <property type="entry name" value="P-loop containing nucleoside triphosphate hydrolases"/>
    <property type="match status" value="1"/>
</dbReference>
<keyword evidence="3" id="KW-0547">Nucleotide-binding</keyword>
<dbReference type="GO" id="GO:0016887">
    <property type="term" value="F:ATP hydrolysis activity"/>
    <property type="evidence" value="ECO:0007669"/>
    <property type="project" value="InterPro"/>
</dbReference>
<dbReference type="EMBL" id="CP159203">
    <property type="protein sequence ID" value="XCF15171.1"/>
    <property type="molecule type" value="Genomic_DNA"/>
</dbReference>
<proteinExistence type="predicted"/>
<evidence type="ECO:0000259" key="5">
    <source>
        <dbReference type="PROSITE" id="PS50893"/>
    </source>
</evidence>